<name>A0AAD3T0W2_NEPGR</name>
<gene>
    <name evidence="1" type="ORF">Nepgr_022462</name>
</gene>
<comment type="caution">
    <text evidence="1">The sequence shown here is derived from an EMBL/GenBank/DDBJ whole genome shotgun (WGS) entry which is preliminary data.</text>
</comment>
<protein>
    <submittedName>
        <fullName evidence="1">Uncharacterized protein</fullName>
    </submittedName>
</protein>
<dbReference type="EMBL" id="BSYO01000022">
    <property type="protein sequence ID" value="GMH20621.1"/>
    <property type="molecule type" value="Genomic_DNA"/>
</dbReference>
<organism evidence="1 2">
    <name type="scientific">Nepenthes gracilis</name>
    <name type="common">Slender pitcher plant</name>
    <dbReference type="NCBI Taxonomy" id="150966"/>
    <lineage>
        <taxon>Eukaryota</taxon>
        <taxon>Viridiplantae</taxon>
        <taxon>Streptophyta</taxon>
        <taxon>Embryophyta</taxon>
        <taxon>Tracheophyta</taxon>
        <taxon>Spermatophyta</taxon>
        <taxon>Magnoliopsida</taxon>
        <taxon>eudicotyledons</taxon>
        <taxon>Gunneridae</taxon>
        <taxon>Pentapetalae</taxon>
        <taxon>Caryophyllales</taxon>
        <taxon>Nepenthaceae</taxon>
        <taxon>Nepenthes</taxon>
    </lineage>
</organism>
<dbReference type="Proteomes" id="UP001279734">
    <property type="component" value="Unassembled WGS sequence"/>
</dbReference>
<reference evidence="1" key="1">
    <citation type="submission" date="2023-05" db="EMBL/GenBank/DDBJ databases">
        <title>Nepenthes gracilis genome sequencing.</title>
        <authorList>
            <person name="Fukushima K."/>
        </authorList>
    </citation>
    <scope>NUCLEOTIDE SEQUENCE</scope>
    <source>
        <strain evidence="1">SING2019-196</strain>
    </source>
</reference>
<evidence type="ECO:0000313" key="2">
    <source>
        <dbReference type="Proteomes" id="UP001279734"/>
    </source>
</evidence>
<sequence length="107" mass="12152">MEQLLWWSHAKHGVWAWNGEGILFNDIQRGEALVKSKNAAQGMKKFEHLHGLKGKTREQDAKQSLQKLSTLFSNLPLDSSRGDFHFNPGFFISCTGNPVKFSMMSLM</sequence>
<evidence type="ECO:0000313" key="1">
    <source>
        <dbReference type="EMBL" id="GMH20621.1"/>
    </source>
</evidence>
<proteinExistence type="predicted"/>
<keyword evidence="2" id="KW-1185">Reference proteome</keyword>
<accession>A0AAD3T0W2</accession>
<dbReference type="AlphaFoldDB" id="A0AAD3T0W2"/>